<evidence type="ECO:0000313" key="3">
    <source>
        <dbReference type="EnsemblMetazoa" id="AEPI000199-PA"/>
    </source>
</evidence>
<accession>A0A182NZW8</accession>
<dbReference type="AlphaFoldDB" id="A0A182NZW8"/>
<dbReference type="Proteomes" id="UP000075885">
    <property type="component" value="Unassembled WGS sequence"/>
</dbReference>
<reference evidence="3" key="2">
    <citation type="submission" date="2020-05" db="UniProtKB">
        <authorList>
            <consortium name="EnsemblMetazoa"/>
        </authorList>
    </citation>
    <scope>IDENTIFICATION</scope>
    <source>
        <strain evidence="3">Epiroticus2</strain>
    </source>
</reference>
<protein>
    <submittedName>
        <fullName evidence="3">Uncharacterized protein</fullName>
    </submittedName>
</protein>
<keyword evidence="1 2" id="KW-0732">Signal</keyword>
<organism evidence="3 4">
    <name type="scientific">Anopheles epiroticus</name>
    <dbReference type="NCBI Taxonomy" id="199890"/>
    <lineage>
        <taxon>Eukaryota</taxon>
        <taxon>Metazoa</taxon>
        <taxon>Ecdysozoa</taxon>
        <taxon>Arthropoda</taxon>
        <taxon>Hexapoda</taxon>
        <taxon>Insecta</taxon>
        <taxon>Pterygota</taxon>
        <taxon>Neoptera</taxon>
        <taxon>Endopterygota</taxon>
        <taxon>Diptera</taxon>
        <taxon>Nematocera</taxon>
        <taxon>Culicoidea</taxon>
        <taxon>Culicidae</taxon>
        <taxon>Anophelinae</taxon>
        <taxon>Anopheles</taxon>
    </lineage>
</organism>
<reference evidence="4" key="1">
    <citation type="submission" date="2013-03" db="EMBL/GenBank/DDBJ databases">
        <title>The Genome Sequence of Anopheles epiroticus epiroticus2.</title>
        <authorList>
            <consortium name="The Broad Institute Genomics Platform"/>
            <person name="Neafsey D.E."/>
            <person name="Howell P."/>
            <person name="Walker B."/>
            <person name="Young S.K."/>
            <person name="Zeng Q."/>
            <person name="Gargeya S."/>
            <person name="Fitzgerald M."/>
            <person name="Haas B."/>
            <person name="Abouelleil A."/>
            <person name="Allen A.W."/>
            <person name="Alvarado L."/>
            <person name="Arachchi H.M."/>
            <person name="Berlin A.M."/>
            <person name="Chapman S.B."/>
            <person name="Gainer-Dewar J."/>
            <person name="Goldberg J."/>
            <person name="Griggs A."/>
            <person name="Gujja S."/>
            <person name="Hansen M."/>
            <person name="Howarth C."/>
            <person name="Imamovic A."/>
            <person name="Ireland A."/>
            <person name="Larimer J."/>
            <person name="McCowan C."/>
            <person name="Murphy C."/>
            <person name="Pearson M."/>
            <person name="Poon T.W."/>
            <person name="Priest M."/>
            <person name="Roberts A."/>
            <person name="Saif S."/>
            <person name="Shea T."/>
            <person name="Sisk P."/>
            <person name="Sykes S."/>
            <person name="Wortman J."/>
            <person name="Nusbaum C."/>
            <person name="Birren B."/>
        </authorList>
    </citation>
    <scope>NUCLEOTIDE SEQUENCE [LARGE SCALE GENOMIC DNA]</scope>
    <source>
        <strain evidence="4">Epiroticus2</strain>
    </source>
</reference>
<dbReference type="InterPro" id="IPR036846">
    <property type="entry name" value="GM2-AP_sf"/>
</dbReference>
<dbReference type="VEuPathDB" id="VectorBase:AEPI000199"/>
<sequence length="367" mass="41490">IWAVIVLFTPFLIHHASAAIAKLIPVIDRIDATFNEKYSNSSVTLVTEGPQGRRRFPDFTVSIQTFRPITDVVVRNGTNTPVFTTPNANIFLVKINTKITISTLNGRFSQPFLDTTVSLCDLMKNPQKYHVLALFLFEIRRYGPLPTCPVSANLYVFSNVSLKRMALPTFLSESNFFSEILAKIWTVIVLFTPCTIHTVSCLLSHKVIPILTRVDLQDNLKYLNSSVVVHNTPTETKVDLAITVKRPLPDPWINVIVWIDIASGTLQAPLHNQTFRFCDFLRNPGMSRIGQILHREVKRYGKIPTCPIALELYQYCGISTGAIRLPTFLPEANYIMHVFLGVGKEIVYDSRWHGTLKHLRCTGSMRC</sequence>
<keyword evidence="4" id="KW-1185">Reference proteome</keyword>
<dbReference type="PANTHER" id="PTHR20898:SF1">
    <property type="entry name" value="MD-2-RELATED LIPID-RECOGNITION DOMAIN-CONTAINING PROTEIN"/>
    <property type="match status" value="1"/>
</dbReference>
<name>A0A182NZW8_9DIPT</name>
<dbReference type="PANTHER" id="PTHR20898">
    <property type="entry name" value="DAEDALUS ON 3-RELATED-RELATED"/>
    <property type="match status" value="1"/>
</dbReference>
<dbReference type="InterPro" id="IPR010512">
    <property type="entry name" value="DUF1091"/>
</dbReference>
<evidence type="ECO:0000256" key="1">
    <source>
        <dbReference type="ARBA" id="ARBA00022729"/>
    </source>
</evidence>
<dbReference type="SUPFAM" id="SSF63707">
    <property type="entry name" value="Ganglioside M2 (gm2) activator"/>
    <property type="match status" value="1"/>
</dbReference>
<evidence type="ECO:0000256" key="2">
    <source>
        <dbReference type="SAM" id="SignalP"/>
    </source>
</evidence>
<feature type="signal peptide" evidence="2">
    <location>
        <begin position="1"/>
        <end position="18"/>
    </location>
</feature>
<feature type="chain" id="PRO_5008130573" evidence="2">
    <location>
        <begin position="19"/>
        <end position="367"/>
    </location>
</feature>
<dbReference type="EnsemblMetazoa" id="AEPI000199-RA">
    <property type="protein sequence ID" value="AEPI000199-PA"/>
    <property type="gene ID" value="AEPI000199"/>
</dbReference>
<proteinExistence type="predicted"/>
<dbReference type="Pfam" id="PF06477">
    <property type="entry name" value="DUF1091"/>
    <property type="match status" value="2"/>
</dbReference>
<evidence type="ECO:0000313" key="4">
    <source>
        <dbReference type="Proteomes" id="UP000075885"/>
    </source>
</evidence>